<keyword evidence="2" id="KW-1185">Reference proteome</keyword>
<evidence type="ECO:0000313" key="2">
    <source>
        <dbReference type="Proteomes" id="UP000607653"/>
    </source>
</evidence>
<reference evidence="1 2" key="1">
    <citation type="journal article" date="2020" name="Mol. Biol. Evol.">
        <title>Distinct Expression and Methylation Patterns for Genes with Different Fates following a Single Whole-Genome Duplication in Flowering Plants.</title>
        <authorList>
            <person name="Shi T."/>
            <person name="Rahmani R.S."/>
            <person name="Gugger P.F."/>
            <person name="Wang M."/>
            <person name="Li H."/>
            <person name="Zhang Y."/>
            <person name="Li Z."/>
            <person name="Wang Q."/>
            <person name="Van de Peer Y."/>
            <person name="Marchal K."/>
            <person name="Chen J."/>
        </authorList>
    </citation>
    <scope>NUCLEOTIDE SEQUENCE [LARGE SCALE GENOMIC DNA]</scope>
    <source>
        <tissue evidence="1">Leaf</tissue>
    </source>
</reference>
<organism evidence="1 2">
    <name type="scientific">Nelumbo nucifera</name>
    <name type="common">Sacred lotus</name>
    <dbReference type="NCBI Taxonomy" id="4432"/>
    <lineage>
        <taxon>Eukaryota</taxon>
        <taxon>Viridiplantae</taxon>
        <taxon>Streptophyta</taxon>
        <taxon>Embryophyta</taxon>
        <taxon>Tracheophyta</taxon>
        <taxon>Spermatophyta</taxon>
        <taxon>Magnoliopsida</taxon>
        <taxon>Proteales</taxon>
        <taxon>Nelumbonaceae</taxon>
        <taxon>Nelumbo</taxon>
    </lineage>
</organism>
<name>A0A823A1V9_NELNU</name>
<dbReference type="EMBL" id="DUZY01000008">
    <property type="protein sequence ID" value="DAD48128.1"/>
    <property type="molecule type" value="Genomic_DNA"/>
</dbReference>
<evidence type="ECO:0000313" key="1">
    <source>
        <dbReference type="EMBL" id="DAD48128.1"/>
    </source>
</evidence>
<sequence>MASLWVAYRPHLDDDSKFGFPPRSTSQPHITLWGT</sequence>
<protein>
    <submittedName>
        <fullName evidence="1">Uncharacterized protein</fullName>
    </submittedName>
</protein>
<dbReference type="Proteomes" id="UP000607653">
    <property type="component" value="Unassembled WGS sequence"/>
</dbReference>
<gene>
    <name evidence="1" type="ORF">HUJ06_018065</name>
</gene>
<dbReference type="AlphaFoldDB" id="A0A823A1V9"/>
<accession>A0A823A1V9</accession>
<comment type="caution">
    <text evidence="1">The sequence shown here is derived from an EMBL/GenBank/DDBJ whole genome shotgun (WGS) entry which is preliminary data.</text>
</comment>
<proteinExistence type="predicted"/>